<dbReference type="PANTHER" id="PTHR10584">
    <property type="entry name" value="SUGAR KINASE"/>
    <property type="match status" value="1"/>
</dbReference>
<dbReference type="AlphaFoldDB" id="A0A9P9JG50"/>
<evidence type="ECO:0000256" key="1">
    <source>
        <dbReference type="ARBA" id="ARBA00022679"/>
    </source>
</evidence>
<dbReference type="EMBL" id="JAGMUU010000002">
    <property type="protein sequence ID" value="KAH7160151.1"/>
    <property type="molecule type" value="Genomic_DNA"/>
</dbReference>
<dbReference type="Gene3D" id="3.40.1190.20">
    <property type="match status" value="2"/>
</dbReference>
<protein>
    <submittedName>
        <fullName evidence="4">Ribokinase-like protein</fullName>
    </submittedName>
</protein>
<accession>A0A9P9JG50</accession>
<sequence length="167" mass="18203">MAQMEIDKVVETMIETAGNADIEFCLNAAPATPIDEHFCQHITHLLVNESEAAIMSGRERNENSKGAFYANATGDDHRPAFDAKVEYTTGARDTFTGAYSSDYVHQKANSAWDIKTAIFRANKAAAITIQTVGAQHSIPWADEIDHSNASYNVSNIVRSSSVAATDY</sequence>
<dbReference type="InterPro" id="IPR029056">
    <property type="entry name" value="Ribokinase-like"/>
</dbReference>
<keyword evidence="2" id="KW-0418">Kinase</keyword>
<evidence type="ECO:0000259" key="3">
    <source>
        <dbReference type="Pfam" id="PF00294"/>
    </source>
</evidence>
<proteinExistence type="predicted"/>
<dbReference type="OrthoDB" id="415590at2759"/>
<gene>
    <name evidence="4" type="ORF">B0J13DRAFT_519571</name>
</gene>
<reference evidence="4" key="1">
    <citation type="journal article" date="2021" name="Nat. Commun.">
        <title>Genetic determinants of endophytism in the Arabidopsis root mycobiome.</title>
        <authorList>
            <person name="Mesny F."/>
            <person name="Miyauchi S."/>
            <person name="Thiergart T."/>
            <person name="Pickel B."/>
            <person name="Atanasova L."/>
            <person name="Karlsson M."/>
            <person name="Huettel B."/>
            <person name="Barry K.W."/>
            <person name="Haridas S."/>
            <person name="Chen C."/>
            <person name="Bauer D."/>
            <person name="Andreopoulos W."/>
            <person name="Pangilinan J."/>
            <person name="LaButti K."/>
            <person name="Riley R."/>
            <person name="Lipzen A."/>
            <person name="Clum A."/>
            <person name="Drula E."/>
            <person name="Henrissat B."/>
            <person name="Kohler A."/>
            <person name="Grigoriev I.V."/>
            <person name="Martin F.M."/>
            <person name="Hacquard S."/>
        </authorList>
    </citation>
    <scope>NUCLEOTIDE SEQUENCE</scope>
    <source>
        <strain evidence="4">MPI-CAGE-AT-0021</strain>
    </source>
</reference>
<evidence type="ECO:0000313" key="5">
    <source>
        <dbReference type="Proteomes" id="UP000717696"/>
    </source>
</evidence>
<comment type="caution">
    <text evidence="4">The sequence shown here is derived from an EMBL/GenBank/DDBJ whole genome shotgun (WGS) entry which is preliminary data.</text>
</comment>
<dbReference type="SUPFAM" id="SSF53613">
    <property type="entry name" value="Ribokinase-like"/>
    <property type="match status" value="1"/>
</dbReference>
<evidence type="ECO:0000256" key="2">
    <source>
        <dbReference type="ARBA" id="ARBA00022777"/>
    </source>
</evidence>
<feature type="domain" description="Carbohydrate kinase PfkB" evidence="3">
    <location>
        <begin position="64"/>
        <end position="140"/>
    </location>
</feature>
<dbReference type="Pfam" id="PF00294">
    <property type="entry name" value="PfkB"/>
    <property type="match status" value="1"/>
</dbReference>
<keyword evidence="5" id="KW-1185">Reference proteome</keyword>
<keyword evidence="1" id="KW-0808">Transferase</keyword>
<dbReference type="GO" id="GO:0016301">
    <property type="term" value="F:kinase activity"/>
    <property type="evidence" value="ECO:0007669"/>
    <property type="project" value="UniProtKB-KW"/>
</dbReference>
<name>A0A9P9JG50_9HYPO</name>
<dbReference type="Proteomes" id="UP000717696">
    <property type="component" value="Unassembled WGS sequence"/>
</dbReference>
<organism evidence="4 5">
    <name type="scientific">Dactylonectria estremocensis</name>
    <dbReference type="NCBI Taxonomy" id="1079267"/>
    <lineage>
        <taxon>Eukaryota</taxon>
        <taxon>Fungi</taxon>
        <taxon>Dikarya</taxon>
        <taxon>Ascomycota</taxon>
        <taxon>Pezizomycotina</taxon>
        <taxon>Sordariomycetes</taxon>
        <taxon>Hypocreomycetidae</taxon>
        <taxon>Hypocreales</taxon>
        <taxon>Nectriaceae</taxon>
        <taxon>Dactylonectria</taxon>
    </lineage>
</organism>
<dbReference type="PANTHER" id="PTHR10584:SF166">
    <property type="entry name" value="RIBOKINASE"/>
    <property type="match status" value="1"/>
</dbReference>
<evidence type="ECO:0000313" key="4">
    <source>
        <dbReference type="EMBL" id="KAH7160151.1"/>
    </source>
</evidence>
<dbReference type="InterPro" id="IPR011611">
    <property type="entry name" value="PfkB_dom"/>
</dbReference>